<reference evidence="3" key="1">
    <citation type="submission" date="2024-05" db="EMBL/GenBank/DDBJ databases">
        <title>Whole genome shotgun sequence of Streptomyces violascens NBRC 12920.</title>
        <authorList>
            <person name="Komaki H."/>
            <person name="Tamura T."/>
        </authorList>
    </citation>
    <scope>NUCLEOTIDE SEQUENCE</scope>
    <source>
        <strain evidence="3">NBRC 12920</strain>
    </source>
</reference>
<protein>
    <submittedName>
        <fullName evidence="3">MarR family transcriptional regulator</fullName>
    </submittedName>
</protein>
<dbReference type="PROSITE" id="PS50995">
    <property type="entry name" value="HTH_MARR_2"/>
    <property type="match status" value="1"/>
</dbReference>
<dbReference type="Pfam" id="PF12802">
    <property type="entry name" value="MarR_2"/>
    <property type="match status" value="1"/>
</dbReference>
<evidence type="ECO:0000256" key="1">
    <source>
        <dbReference type="SAM" id="MobiDB-lite"/>
    </source>
</evidence>
<dbReference type="Proteomes" id="UP001050808">
    <property type="component" value="Unassembled WGS sequence"/>
</dbReference>
<accession>A0ABQ3QQQ7</accession>
<organism evidence="3 4">
    <name type="scientific">Streptomyces violascens</name>
    <dbReference type="NCBI Taxonomy" id="67381"/>
    <lineage>
        <taxon>Bacteria</taxon>
        <taxon>Bacillati</taxon>
        <taxon>Actinomycetota</taxon>
        <taxon>Actinomycetes</taxon>
        <taxon>Kitasatosporales</taxon>
        <taxon>Streptomycetaceae</taxon>
        <taxon>Streptomyces</taxon>
    </lineage>
</organism>
<dbReference type="PANTHER" id="PTHR33164">
    <property type="entry name" value="TRANSCRIPTIONAL REGULATOR, MARR FAMILY"/>
    <property type="match status" value="1"/>
</dbReference>
<dbReference type="InterPro" id="IPR000835">
    <property type="entry name" value="HTH_MarR-typ"/>
</dbReference>
<evidence type="ECO:0000259" key="2">
    <source>
        <dbReference type="PROSITE" id="PS50995"/>
    </source>
</evidence>
<sequence length="186" mass="19970">MVDEKKVNQVVDSRNGPRSDRGAHNAAPGPAGHPDAPGYELPLLLFAGFRSLIDRLHAELARQGHPDIRPAHGFALQAIGLPGSTASEIGRRLGVSKQAAGKTVDRLIALGYAERADDPDDARRKLVRLTPHGLDALARSAAVFDELRASWADTLGHDRLRELEASLRAAVPPEAFRLDASSWLGS</sequence>
<proteinExistence type="predicted"/>
<feature type="region of interest" description="Disordered" evidence="1">
    <location>
        <begin position="1"/>
        <end position="35"/>
    </location>
</feature>
<feature type="domain" description="HTH marR-type" evidence="2">
    <location>
        <begin position="38"/>
        <end position="172"/>
    </location>
</feature>
<evidence type="ECO:0000313" key="3">
    <source>
        <dbReference type="EMBL" id="GHI39564.1"/>
    </source>
</evidence>
<dbReference type="Gene3D" id="1.10.10.10">
    <property type="entry name" value="Winged helix-like DNA-binding domain superfamily/Winged helix DNA-binding domain"/>
    <property type="match status" value="1"/>
</dbReference>
<dbReference type="InterPro" id="IPR039422">
    <property type="entry name" value="MarR/SlyA-like"/>
</dbReference>
<evidence type="ECO:0000313" key="4">
    <source>
        <dbReference type="Proteomes" id="UP001050808"/>
    </source>
</evidence>
<feature type="compositionally biased region" description="Low complexity" evidence="1">
    <location>
        <begin position="24"/>
        <end position="35"/>
    </location>
</feature>
<dbReference type="SUPFAM" id="SSF46785">
    <property type="entry name" value="Winged helix' DNA-binding domain"/>
    <property type="match status" value="1"/>
</dbReference>
<keyword evidence="4" id="KW-1185">Reference proteome</keyword>
<dbReference type="EMBL" id="BNDY01000013">
    <property type="protein sequence ID" value="GHI39564.1"/>
    <property type="molecule type" value="Genomic_DNA"/>
</dbReference>
<dbReference type="InterPro" id="IPR036390">
    <property type="entry name" value="WH_DNA-bd_sf"/>
</dbReference>
<dbReference type="SMART" id="SM00347">
    <property type="entry name" value="HTH_MARR"/>
    <property type="match status" value="1"/>
</dbReference>
<name>A0ABQ3QQQ7_9ACTN</name>
<gene>
    <name evidence="3" type="ORF">Sviol_39720</name>
</gene>
<dbReference type="InterPro" id="IPR036388">
    <property type="entry name" value="WH-like_DNA-bd_sf"/>
</dbReference>
<dbReference type="PANTHER" id="PTHR33164:SF99">
    <property type="entry name" value="MARR FAMILY REGULATORY PROTEIN"/>
    <property type="match status" value="1"/>
</dbReference>
<comment type="caution">
    <text evidence="3">The sequence shown here is derived from an EMBL/GenBank/DDBJ whole genome shotgun (WGS) entry which is preliminary data.</text>
</comment>